<evidence type="ECO:0000313" key="1">
    <source>
        <dbReference type="EMBL" id="SFR63833.1"/>
    </source>
</evidence>
<accession>A0A1I6IAX2</accession>
<reference evidence="1 2" key="1">
    <citation type="submission" date="2016-10" db="EMBL/GenBank/DDBJ databases">
        <authorList>
            <person name="de Groot N.N."/>
        </authorList>
    </citation>
    <scope>NUCLEOTIDE SEQUENCE [LARGE SCALE GENOMIC DNA]</scope>
    <source>
        <strain evidence="1 2">743A</strain>
    </source>
</reference>
<keyword evidence="2" id="KW-1185">Reference proteome</keyword>
<evidence type="ECO:0000313" key="2">
    <source>
        <dbReference type="Proteomes" id="UP000199659"/>
    </source>
</evidence>
<dbReference type="EMBL" id="FOYZ01000002">
    <property type="protein sequence ID" value="SFR63833.1"/>
    <property type="molecule type" value="Genomic_DNA"/>
</dbReference>
<organism evidence="1 2">
    <name type="scientific">Anaeromicropila populeti</name>
    <dbReference type="NCBI Taxonomy" id="37658"/>
    <lineage>
        <taxon>Bacteria</taxon>
        <taxon>Bacillati</taxon>
        <taxon>Bacillota</taxon>
        <taxon>Clostridia</taxon>
        <taxon>Lachnospirales</taxon>
        <taxon>Lachnospiraceae</taxon>
        <taxon>Anaeromicropila</taxon>
    </lineage>
</organism>
<dbReference type="RefSeq" id="WP_092559248.1">
    <property type="nucleotide sequence ID" value="NZ_FOYZ01000002.1"/>
</dbReference>
<proteinExistence type="predicted"/>
<dbReference type="AlphaFoldDB" id="A0A1I6IAX2"/>
<protein>
    <submittedName>
        <fullName evidence="1">Uncharacterized protein</fullName>
    </submittedName>
</protein>
<gene>
    <name evidence="1" type="ORF">SAMN05661086_00633</name>
</gene>
<dbReference type="STRING" id="37658.SAMN05661086_00633"/>
<dbReference type="Proteomes" id="UP000199659">
    <property type="component" value="Unassembled WGS sequence"/>
</dbReference>
<name>A0A1I6IAX2_9FIRM</name>
<sequence>MAETILCSNENEVCNCSCNCHAFLSNSRKITAGPLVIDGSQYDFQYTITNQDPAISNVVFCIQCQVSTIQISSSNTSVEIIGNPATTPVPFTECFSSGCQSASPNRFYVEYDFGEEDSCCFYQGLKVEVNPADTITELEFHLIFTLPEDVTFGFQPGTLRLKDGQNIEIVNDLCMPGCTGNCSMKSNVCQMWILEKNILESDKSNFVHFGQLIFPDALDLNTLTIEELEKRIRTIAKLEKCSANLICNIACVLNKLNKLDSDSCDK</sequence>